<dbReference type="Proteomes" id="UP000232412">
    <property type="component" value="Unassembled WGS sequence"/>
</dbReference>
<dbReference type="PANTHER" id="PTHR43791">
    <property type="entry name" value="PERMEASE-RELATED"/>
    <property type="match status" value="1"/>
</dbReference>
<feature type="transmembrane region" description="Helical" evidence="6">
    <location>
        <begin position="50"/>
        <end position="71"/>
    </location>
</feature>
<evidence type="ECO:0000313" key="8">
    <source>
        <dbReference type="EMBL" id="SHO45183.1"/>
    </source>
</evidence>
<feature type="transmembrane region" description="Helical" evidence="6">
    <location>
        <begin position="109"/>
        <end position="129"/>
    </location>
</feature>
<dbReference type="EMBL" id="FRFC01000003">
    <property type="protein sequence ID" value="SHO45183.1"/>
    <property type="molecule type" value="Genomic_DNA"/>
</dbReference>
<feature type="transmembrane region" description="Helical" evidence="6">
    <location>
        <begin position="141"/>
        <end position="164"/>
    </location>
</feature>
<dbReference type="FunFam" id="1.20.1250.20:FF:000018">
    <property type="entry name" value="MFS transporter permease"/>
    <property type="match status" value="1"/>
</dbReference>
<name>A0A2H1EG97_9ARCH</name>
<organism evidence="8 9">
    <name type="scientific">Nitrosotalea sinensis</name>
    <dbReference type="NCBI Taxonomy" id="1499975"/>
    <lineage>
        <taxon>Archaea</taxon>
        <taxon>Nitrososphaerota</taxon>
        <taxon>Nitrososphaeria</taxon>
        <taxon>Nitrosotaleales</taxon>
        <taxon>Nitrosotaleaceae</taxon>
        <taxon>Nitrosotalea</taxon>
    </lineage>
</organism>
<dbReference type="Gene3D" id="1.20.1250.20">
    <property type="entry name" value="MFS general substrate transporter like domains"/>
    <property type="match status" value="2"/>
</dbReference>
<dbReference type="AlphaFoldDB" id="A0A2H1EG97"/>
<feature type="transmembrane region" description="Helical" evidence="6">
    <location>
        <begin position="241"/>
        <end position="262"/>
    </location>
</feature>
<keyword evidence="3 6" id="KW-0812">Transmembrane</keyword>
<dbReference type="InterPro" id="IPR011701">
    <property type="entry name" value="MFS"/>
</dbReference>
<evidence type="ECO:0000256" key="1">
    <source>
        <dbReference type="ARBA" id="ARBA00004141"/>
    </source>
</evidence>
<dbReference type="Pfam" id="PF07690">
    <property type="entry name" value="MFS_1"/>
    <property type="match status" value="1"/>
</dbReference>
<evidence type="ECO:0000256" key="4">
    <source>
        <dbReference type="ARBA" id="ARBA00022989"/>
    </source>
</evidence>
<feature type="transmembrane region" description="Helical" evidence="6">
    <location>
        <begin position="307"/>
        <end position="326"/>
    </location>
</feature>
<protein>
    <submittedName>
        <fullName evidence="8">Permeases of the major facilitator superfamily</fullName>
    </submittedName>
</protein>
<dbReference type="InterPro" id="IPR020846">
    <property type="entry name" value="MFS_dom"/>
</dbReference>
<evidence type="ECO:0000256" key="2">
    <source>
        <dbReference type="ARBA" id="ARBA00022448"/>
    </source>
</evidence>
<feature type="transmembrane region" description="Helical" evidence="6">
    <location>
        <begin position="396"/>
        <end position="417"/>
    </location>
</feature>
<evidence type="ECO:0000256" key="6">
    <source>
        <dbReference type="SAM" id="Phobius"/>
    </source>
</evidence>
<dbReference type="SUPFAM" id="SSF103473">
    <property type="entry name" value="MFS general substrate transporter"/>
    <property type="match status" value="1"/>
</dbReference>
<accession>A0A2H1EG97</accession>
<dbReference type="GO" id="GO:0016020">
    <property type="term" value="C:membrane"/>
    <property type="evidence" value="ECO:0007669"/>
    <property type="project" value="UniProtKB-SubCell"/>
</dbReference>
<proteinExistence type="predicted"/>
<evidence type="ECO:0000313" key="9">
    <source>
        <dbReference type="Proteomes" id="UP000232412"/>
    </source>
</evidence>
<gene>
    <name evidence="8" type="primary">ProP</name>
    <name evidence="8" type="ORF">NSIN_20571</name>
</gene>
<feature type="transmembrane region" description="Helical" evidence="6">
    <location>
        <begin position="83"/>
        <end position="103"/>
    </location>
</feature>
<feature type="transmembrane region" description="Helical" evidence="6">
    <location>
        <begin position="176"/>
        <end position="196"/>
    </location>
</feature>
<feature type="domain" description="Major facilitator superfamily (MFS) profile" evidence="7">
    <location>
        <begin position="17"/>
        <end position="422"/>
    </location>
</feature>
<dbReference type="PANTHER" id="PTHR43791:SF36">
    <property type="entry name" value="TRANSPORTER, PUTATIVE (AFU_ORTHOLOGUE AFUA_6G08340)-RELATED"/>
    <property type="match status" value="1"/>
</dbReference>
<dbReference type="OrthoDB" id="117970at2157"/>
<dbReference type="InterPro" id="IPR036259">
    <property type="entry name" value="MFS_trans_sf"/>
</dbReference>
<feature type="transmembrane region" description="Helical" evidence="6">
    <location>
        <begin position="274"/>
        <end position="295"/>
    </location>
</feature>
<evidence type="ECO:0000259" key="7">
    <source>
        <dbReference type="PROSITE" id="PS50850"/>
    </source>
</evidence>
<evidence type="ECO:0000256" key="3">
    <source>
        <dbReference type="ARBA" id="ARBA00022692"/>
    </source>
</evidence>
<reference evidence="9" key="1">
    <citation type="submission" date="2016-12" db="EMBL/GenBank/DDBJ databases">
        <authorList>
            <person name="Herbold C."/>
        </authorList>
    </citation>
    <scope>NUCLEOTIDE SEQUENCE [LARGE SCALE GENOMIC DNA]</scope>
</reference>
<keyword evidence="4 6" id="KW-1133">Transmembrane helix</keyword>
<dbReference type="RefSeq" id="WP_101009561.1">
    <property type="nucleotide sequence ID" value="NZ_FRFC01000003.1"/>
</dbReference>
<dbReference type="GO" id="GO:0022857">
    <property type="term" value="F:transmembrane transporter activity"/>
    <property type="evidence" value="ECO:0007669"/>
    <property type="project" value="InterPro"/>
</dbReference>
<dbReference type="PROSITE" id="PS50850">
    <property type="entry name" value="MFS"/>
    <property type="match status" value="1"/>
</dbReference>
<keyword evidence="5 6" id="KW-0472">Membrane</keyword>
<dbReference type="CDD" id="cd17319">
    <property type="entry name" value="MFS_ExuT_GudP_like"/>
    <property type="match status" value="1"/>
</dbReference>
<feature type="transmembrane region" description="Helical" evidence="6">
    <location>
        <begin position="364"/>
        <end position="384"/>
    </location>
</feature>
<feature type="transmembrane region" description="Helical" evidence="6">
    <location>
        <begin position="332"/>
        <end position="352"/>
    </location>
</feature>
<sequence length="428" mass="47594">MYSKIESSVRRKKFLRIVPFIFILYVISFLDRTNISYATLTMSKDLHFTAAAFGLGAGIFFAGYLIFQIPVTIFAEKKSARKWISMTIMVWSAVAIATSLVNFDWQFYIMRFALGVGEAGLFTSLVVYISHWFTVKERAGVISILLSAIFVSQIIGGPISTQILTYNWGDITGWRWLFILEGIPALAIGIMSYFYLKDKPSQAKWLDAEEKKYLEDQLDLESKAKTKFDYSWKQAIRDRETIILCIIYTFWLATAYALLFFLPTMFSEITKTPVTTVGYITAITYTGSLVGLILVGRSSDKKNERKMHMFIPLVIGIIALAASMAIHQDATLATIILAIAVTGIGSAFGIFWTLPTMFLSRTAAAVSLGVIGTVGNIGGFFGPYITGVLRTTTGSFMQPTVIMIIFLAISASLVLTLRKTQMPNTESA</sequence>
<comment type="subcellular location">
    <subcellularLocation>
        <location evidence="1">Membrane</location>
        <topology evidence="1">Multi-pass membrane protein</topology>
    </subcellularLocation>
</comment>
<keyword evidence="2" id="KW-0813">Transport</keyword>
<evidence type="ECO:0000256" key="5">
    <source>
        <dbReference type="ARBA" id="ARBA00023136"/>
    </source>
</evidence>
<keyword evidence="9" id="KW-1185">Reference proteome</keyword>
<feature type="transmembrane region" description="Helical" evidence="6">
    <location>
        <begin position="14"/>
        <end position="30"/>
    </location>
</feature>